<sequence precursor="true">MRDLSQRIVSAIALAILCWVASGCGSPVENSGPQTPTGADQSSQATSAANASKSAAREPDATDSAERSDGDSSEPLNASPWSTTLAPQGEFPEGYVGTATCAQCHPNRHASFLETHHSRSLSLVDAMKDRSRDIKLQHPASGREYDTVEQEGTLWHREWKRFGDGPRDRVLVNELPVGYAMGSGAFAQGYLLTDEDYLLQSPVTWYRGSDHFGMAPGYDQPNHFAMTRLIDADCLFCHAGLVSRRDNNPHKPIIHELAIGCERCHGPGEEHTRLYRDVATNKTEPTEVVDSKIVNPNELDRMQVESMCGQCHLQGDVVVHAAGKDIWDFVAGEDLAQTRVHYKNEPPGDFSKVFTGHFDQMWQSPCYVQSETLTCVTCHDSHRSEPIADQVSYRRDQCNQCHADQGCAMPIADRETQCGNDCVSCHMPSIASEVPHTSTTSHLIAIYRDGVPQNVDITPRQLRRLQQTTSLSEQQLARRDRLAEAYNAVDQAQLGNLGPLAQYQESDQLLELLRNDRSDAEIYSLLARMAWIKAENLPPVDANRAEVIRQRQRVLRFAPQTLQLEPRPLRSREAALEALSMLLMDNGNFADAVQSLEELTRIRRTASDQYNLGLCLARVGRIPDAERAFRAAIEIDGSYTPPYHSLSVLYRTVNPTLSQQFAQREKQLRAAAGGK</sequence>
<feature type="region of interest" description="Disordered" evidence="2">
    <location>
        <begin position="27"/>
        <end position="89"/>
    </location>
</feature>
<dbReference type="InterPro" id="IPR036280">
    <property type="entry name" value="Multihaem_cyt_sf"/>
</dbReference>
<dbReference type="Proteomes" id="UP000320176">
    <property type="component" value="Unassembled WGS sequence"/>
</dbReference>
<accession>A0A5C6B7L4</accession>
<feature type="compositionally biased region" description="Basic and acidic residues" evidence="2">
    <location>
        <begin position="55"/>
        <end position="70"/>
    </location>
</feature>
<reference evidence="4 5" key="1">
    <citation type="submission" date="2019-02" db="EMBL/GenBank/DDBJ databases">
        <title>Deep-cultivation of Planctomycetes and their phenomic and genomic characterization uncovers novel biology.</title>
        <authorList>
            <person name="Wiegand S."/>
            <person name="Jogler M."/>
            <person name="Boedeker C."/>
            <person name="Pinto D."/>
            <person name="Vollmers J."/>
            <person name="Rivas-Marin E."/>
            <person name="Kohn T."/>
            <person name="Peeters S.H."/>
            <person name="Heuer A."/>
            <person name="Rast P."/>
            <person name="Oberbeckmann S."/>
            <person name="Bunk B."/>
            <person name="Jeske O."/>
            <person name="Meyerdierks A."/>
            <person name="Storesund J.E."/>
            <person name="Kallscheuer N."/>
            <person name="Luecker S."/>
            <person name="Lage O.M."/>
            <person name="Pohl T."/>
            <person name="Merkel B.J."/>
            <person name="Hornburger P."/>
            <person name="Mueller R.-W."/>
            <person name="Bruemmer F."/>
            <person name="Labrenz M."/>
            <person name="Spormann A.M."/>
            <person name="Op Den Camp H."/>
            <person name="Overmann J."/>
            <person name="Amann R."/>
            <person name="Jetten M.S.M."/>
            <person name="Mascher T."/>
            <person name="Medema M.H."/>
            <person name="Devos D.P."/>
            <person name="Kaster A.-K."/>
            <person name="Ovreas L."/>
            <person name="Rohde M."/>
            <person name="Galperin M.Y."/>
            <person name="Jogler C."/>
        </authorList>
    </citation>
    <scope>NUCLEOTIDE SEQUENCE [LARGE SCALE GENOMIC DNA]</scope>
    <source>
        <strain evidence="4 5">Pla52n</strain>
    </source>
</reference>
<evidence type="ECO:0000313" key="4">
    <source>
        <dbReference type="EMBL" id="TWU08063.1"/>
    </source>
</evidence>
<evidence type="ECO:0000313" key="5">
    <source>
        <dbReference type="Proteomes" id="UP000320176"/>
    </source>
</evidence>
<dbReference type="PROSITE" id="PS51257">
    <property type="entry name" value="PROKAR_LIPOPROTEIN"/>
    <property type="match status" value="1"/>
</dbReference>
<organism evidence="4 5">
    <name type="scientific">Stieleria varia</name>
    <dbReference type="NCBI Taxonomy" id="2528005"/>
    <lineage>
        <taxon>Bacteria</taxon>
        <taxon>Pseudomonadati</taxon>
        <taxon>Planctomycetota</taxon>
        <taxon>Planctomycetia</taxon>
        <taxon>Pirellulales</taxon>
        <taxon>Pirellulaceae</taxon>
        <taxon>Stieleria</taxon>
    </lineage>
</organism>
<dbReference type="EMBL" id="SJPN01000001">
    <property type="protein sequence ID" value="TWU08063.1"/>
    <property type="molecule type" value="Genomic_DNA"/>
</dbReference>
<dbReference type="InterPro" id="IPR051829">
    <property type="entry name" value="Multiheme_Cytochr_ET"/>
</dbReference>
<dbReference type="SUPFAM" id="SSF48695">
    <property type="entry name" value="Multiheme cytochromes"/>
    <property type="match status" value="1"/>
</dbReference>
<dbReference type="InterPro" id="IPR019734">
    <property type="entry name" value="TPR_rpt"/>
</dbReference>
<dbReference type="RefSeq" id="WP_146518173.1">
    <property type="nucleotide sequence ID" value="NZ_CP151726.1"/>
</dbReference>
<dbReference type="PANTHER" id="PTHR35038:SF8">
    <property type="entry name" value="C-TYPE POLYHEME CYTOCHROME OMCC"/>
    <property type="match status" value="1"/>
</dbReference>
<dbReference type="Gene3D" id="1.10.1130.10">
    <property type="entry name" value="Flavocytochrome C3, Chain A"/>
    <property type="match status" value="1"/>
</dbReference>
<dbReference type="InterPro" id="IPR011990">
    <property type="entry name" value="TPR-like_helical_dom_sf"/>
</dbReference>
<feature type="chain" id="PRO_5022802624" evidence="3">
    <location>
        <begin position="22"/>
        <end position="675"/>
    </location>
</feature>
<dbReference type="OrthoDB" id="234670at2"/>
<feature type="signal peptide" evidence="3">
    <location>
        <begin position="1"/>
        <end position="21"/>
    </location>
</feature>
<proteinExistence type="predicted"/>
<gene>
    <name evidence="4" type="ORF">Pla52n_06440</name>
</gene>
<dbReference type="AlphaFoldDB" id="A0A5C6B7L4"/>
<feature type="compositionally biased region" description="Low complexity" evidence="2">
    <location>
        <begin position="39"/>
        <end position="54"/>
    </location>
</feature>
<dbReference type="PANTHER" id="PTHR35038">
    <property type="entry name" value="DISSIMILATORY SULFITE REDUCTASE SIRA"/>
    <property type="match status" value="1"/>
</dbReference>
<dbReference type="SUPFAM" id="SSF48452">
    <property type="entry name" value="TPR-like"/>
    <property type="match status" value="1"/>
</dbReference>
<keyword evidence="1 3" id="KW-0732">Signal</keyword>
<keyword evidence="5" id="KW-1185">Reference proteome</keyword>
<dbReference type="SMART" id="SM00028">
    <property type="entry name" value="TPR"/>
    <property type="match status" value="1"/>
</dbReference>
<protein>
    <submittedName>
        <fullName evidence="4">Tetratricopeptide repeat protein</fullName>
    </submittedName>
</protein>
<name>A0A5C6B7L4_9BACT</name>
<feature type="compositionally biased region" description="Polar residues" evidence="2">
    <location>
        <begin position="74"/>
        <end position="86"/>
    </location>
</feature>
<evidence type="ECO:0000256" key="1">
    <source>
        <dbReference type="ARBA" id="ARBA00022729"/>
    </source>
</evidence>
<dbReference type="Gene3D" id="1.25.40.10">
    <property type="entry name" value="Tetratricopeptide repeat domain"/>
    <property type="match status" value="1"/>
</dbReference>
<evidence type="ECO:0000256" key="3">
    <source>
        <dbReference type="SAM" id="SignalP"/>
    </source>
</evidence>
<evidence type="ECO:0000256" key="2">
    <source>
        <dbReference type="SAM" id="MobiDB-lite"/>
    </source>
</evidence>
<comment type="caution">
    <text evidence="4">The sequence shown here is derived from an EMBL/GenBank/DDBJ whole genome shotgun (WGS) entry which is preliminary data.</text>
</comment>
<feature type="compositionally biased region" description="Polar residues" evidence="2">
    <location>
        <begin position="28"/>
        <end position="38"/>
    </location>
</feature>